<comment type="caution">
    <text evidence="4">The sequence shown here is derived from an EMBL/GenBank/DDBJ whole genome shotgun (WGS) entry which is preliminary data.</text>
</comment>
<dbReference type="Gene3D" id="3.80.10.10">
    <property type="entry name" value="Ribonuclease Inhibitor"/>
    <property type="match status" value="1"/>
</dbReference>
<evidence type="ECO:0000256" key="2">
    <source>
        <dbReference type="ARBA" id="ARBA00022840"/>
    </source>
</evidence>
<dbReference type="PANTHER" id="PTHR46844">
    <property type="entry name" value="SLR5058 PROTEIN"/>
    <property type="match status" value="1"/>
</dbReference>
<name>A0ABW8N0C7_9MICC</name>
<dbReference type="Pfam" id="PF05729">
    <property type="entry name" value="NACHT"/>
    <property type="match status" value="1"/>
</dbReference>
<dbReference type="Pfam" id="PF22733">
    <property type="entry name" value="NNH1"/>
    <property type="match status" value="1"/>
</dbReference>
<evidence type="ECO:0000313" key="4">
    <source>
        <dbReference type="EMBL" id="MFK4637454.1"/>
    </source>
</evidence>
<protein>
    <recommendedName>
        <fullName evidence="3">NACHT domain-containing protein</fullName>
    </recommendedName>
</protein>
<sequence>MDTVAITLGTIVAKWIFQLWAKDSAFENVGPEIMDAISRKISGRREQRRVGRQFEALADSVTERLEPYLSNEIQGADDGEIIAAARAVEETLAGALISTQMLLEHDLDQASVLAALEKKSKEPVRRNGLSEDGKAIFGLLLTETASLAISIVDELPDFTSAQAAELLSRDTKIIEVVNEVLDRLPVSSVPLSWGLGSEGQRFENKYLKAMHSYADRLQIYGVTSENAQRTYSLSVAYISMAVSSSTSSGLSSIRVSESENSDTDRKMSLDTGILDRPAEDSTPSETIRVDAALSGQRRLLISGDAGSGKTTLLQWLAASAANATFTGELSEWNGLIPFIIPLRRYANKSLPQPDSFFEQTVPPLMGVMPAGWAHRVLADGRGLVLIDGVDEIPASEREEARKWLMQLVELFPRSRFVTTSRSTALTRSWLHLPTFTQLALLPMDFADIRAFVNHWHSAAAASLARPHDSAKLWEEEKALIQIIRDRPAIRALCTSPLLCALVCALHSDRQGSLPENRMDLYSTALRMLIVRRDTERRILAAPELNLSFEESQALLRSFALWLHENGQADADFADFEKQVSKQIPLLHRIKPDAASLANFLLIRSGVLREPSPGRIDFVHRTFLEYLAAAALIDDNSIPKLIKNAHDDHWREVVILAAGHATSEARERLLTGLISRGRDTPRYKHRLWLLAISCMETSPELSTKLQASLSECLDAVIPPTNMTEARAVASAGAVAVDLLTKQKCSAKKTTAIVRTLSLIGGESAMKALEYYSPDKRVTVARELVRGWASFETEDYAKRVLANSKLDDGHLRINDPEYLQFLHHLNNLKSVDLDAAGRINDLNVLPDDINLHGLAASYAKDSTSLESLERYPSLQQIYLRNCDGLTSLRGIESLPKLSVLSLRYCSQLSDISAAESMSSLKHVDISGSPVRDVGELIASNNLEYLRIVSCAQLESLGETVECAQLDLGGNKSLLNLDAVSRSQSLKILTLHDLGKHIQGLSLPLGLKELRLFALSDLPINLSGAPSLERLSHYGNPQMDIFDFILGRPDLESVCLDLSYNMGLAAQVNLLSQHAGLYDVTIHMRSETSGEIPEIDGFMRRTHGSMTRYWRSFVVS</sequence>
<dbReference type="InterPro" id="IPR032675">
    <property type="entry name" value="LRR_dom_sf"/>
</dbReference>
<dbReference type="PRINTS" id="PR00364">
    <property type="entry name" value="DISEASERSIST"/>
</dbReference>
<dbReference type="SUPFAM" id="SSF52540">
    <property type="entry name" value="P-loop containing nucleoside triphosphate hydrolases"/>
    <property type="match status" value="1"/>
</dbReference>
<keyword evidence="1" id="KW-0547">Nucleotide-binding</keyword>
<dbReference type="Gene3D" id="3.40.50.300">
    <property type="entry name" value="P-loop containing nucleotide triphosphate hydrolases"/>
    <property type="match status" value="1"/>
</dbReference>
<gene>
    <name evidence="4" type="ORF">ABIA52_000343</name>
</gene>
<reference evidence="4 5" key="1">
    <citation type="submission" date="2024-10" db="EMBL/GenBank/DDBJ databases">
        <title>Novel secondary metabolite-producing bacteria for plant disease control.</title>
        <authorList>
            <person name="Chevrette M."/>
        </authorList>
    </citation>
    <scope>NUCLEOTIDE SEQUENCE [LARGE SCALE GENOMIC DNA]</scope>
    <source>
        <strain evidence="4 5">J30 TE3557</strain>
    </source>
</reference>
<dbReference type="RefSeq" id="WP_404593348.1">
    <property type="nucleotide sequence ID" value="NZ_JBIYEW010000003.1"/>
</dbReference>
<evidence type="ECO:0000313" key="5">
    <source>
        <dbReference type="Proteomes" id="UP001620520"/>
    </source>
</evidence>
<accession>A0ABW8N0C7</accession>
<dbReference type="PANTHER" id="PTHR46844:SF1">
    <property type="entry name" value="SLR5058 PROTEIN"/>
    <property type="match status" value="1"/>
</dbReference>
<keyword evidence="2" id="KW-0067">ATP-binding</keyword>
<dbReference type="Proteomes" id="UP001620520">
    <property type="component" value="Unassembled WGS sequence"/>
</dbReference>
<evidence type="ECO:0000256" key="1">
    <source>
        <dbReference type="ARBA" id="ARBA00022741"/>
    </source>
</evidence>
<evidence type="ECO:0000259" key="3">
    <source>
        <dbReference type="PROSITE" id="PS50837"/>
    </source>
</evidence>
<dbReference type="InterPro" id="IPR054547">
    <property type="entry name" value="NNH1"/>
</dbReference>
<dbReference type="InterPro" id="IPR027417">
    <property type="entry name" value="P-loop_NTPase"/>
</dbReference>
<organism evidence="4 5">
    <name type="scientific">Paenarthrobacter histidinolovorans</name>
    <dbReference type="NCBI Taxonomy" id="43664"/>
    <lineage>
        <taxon>Bacteria</taxon>
        <taxon>Bacillati</taxon>
        <taxon>Actinomycetota</taxon>
        <taxon>Actinomycetes</taxon>
        <taxon>Micrococcales</taxon>
        <taxon>Micrococcaceae</taxon>
        <taxon>Paenarthrobacter</taxon>
    </lineage>
</organism>
<dbReference type="SUPFAM" id="SSF52058">
    <property type="entry name" value="L domain-like"/>
    <property type="match status" value="1"/>
</dbReference>
<dbReference type="InterPro" id="IPR007111">
    <property type="entry name" value="NACHT_NTPase"/>
</dbReference>
<keyword evidence="5" id="KW-1185">Reference proteome</keyword>
<dbReference type="EMBL" id="JBIYEW010000003">
    <property type="protein sequence ID" value="MFK4637454.1"/>
    <property type="molecule type" value="Genomic_DNA"/>
</dbReference>
<dbReference type="PROSITE" id="PS50837">
    <property type="entry name" value="NACHT"/>
    <property type="match status" value="1"/>
</dbReference>
<proteinExistence type="predicted"/>
<feature type="domain" description="NACHT" evidence="3">
    <location>
        <begin position="297"/>
        <end position="633"/>
    </location>
</feature>